<proteinExistence type="predicted"/>
<dbReference type="EnsemblPlants" id="KQL22793">
    <property type="protein sequence ID" value="KQL22793"/>
    <property type="gene ID" value="SETIT_032655mg"/>
</dbReference>
<dbReference type="AlphaFoldDB" id="K4A1B2"/>
<evidence type="ECO:0000313" key="2">
    <source>
        <dbReference type="Proteomes" id="UP000004995"/>
    </source>
</evidence>
<dbReference type="HOGENOM" id="CLU_2965302_0_0_1"/>
<dbReference type="Proteomes" id="UP000004995">
    <property type="component" value="Unassembled WGS sequence"/>
</dbReference>
<accession>K4A1B2</accession>
<keyword evidence="2" id="KW-1185">Reference proteome</keyword>
<reference evidence="2" key="1">
    <citation type="journal article" date="2012" name="Nat. Biotechnol.">
        <title>Reference genome sequence of the model plant Setaria.</title>
        <authorList>
            <person name="Bennetzen J.L."/>
            <person name="Schmutz J."/>
            <person name="Wang H."/>
            <person name="Percifield R."/>
            <person name="Hawkins J."/>
            <person name="Pontaroli A.C."/>
            <person name="Estep M."/>
            <person name="Feng L."/>
            <person name="Vaughn J.N."/>
            <person name="Grimwood J."/>
            <person name="Jenkins J."/>
            <person name="Barry K."/>
            <person name="Lindquist E."/>
            <person name="Hellsten U."/>
            <person name="Deshpande S."/>
            <person name="Wang X."/>
            <person name="Wu X."/>
            <person name="Mitros T."/>
            <person name="Triplett J."/>
            <person name="Yang X."/>
            <person name="Ye C.Y."/>
            <person name="Mauro-Herrera M."/>
            <person name="Wang L."/>
            <person name="Li P."/>
            <person name="Sharma M."/>
            <person name="Sharma R."/>
            <person name="Ronald P.C."/>
            <person name="Panaud O."/>
            <person name="Kellogg E.A."/>
            <person name="Brutnell T.P."/>
            <person name="Doust A.N."/>
            <person name="Tuskan G.A."/>
            <person name="Rokhsar D."/>
            <person name="Devos K.M."/>
        </authorList>
    </citation>
    <scope>NUCLEOTIDE SEQUENCE [LARGE SCALE GENOMIC DNA]</scope>
    <source>
        <strain evidence="2">cv. Yugu1</strain>
    </source>
</reference>
<reference evidence="1" key="2">
    <citation type="submission" date="2018-08" db="UniProtKB">
        <authorList>
            <consortium name="EnsemblPlants"/>
        </authorList>
    </citation>
    <scope>IDENTIFICATION</scope>
    <source>
        <strain evidence="1">Yugu1</strain>
    </source>
</reference>
<dbReference type="EMBL" id="AGNK02000721">
    <property type="status" value="NOT_ANNOTATED_CDS"/>
    <property type="molecule type" value="Genomic_DNA"/>
</dbReference>
<dbReference type="Gramene" id="KQL22793">
    <property type="protein sequence ID" value="KQL22793"/>
    <property type="gene ID" value="SETIT_032655mg"/>
</dbReference>
<evidence type="ECO:0000313" key="1">
    <source>
        <dbReference type="EnsemblPlants" id="KQL22793"/>
    </source>
</evidence>
<sequence length="59" mass="6509">MAVRVIVGRDNGPSGKQPNVMEGEIEEIQDDGSFKTKTSLEEIYVLEIPRVAAGYEGRE</sequence>
<dbReference type="InParanoid" id="K4A1B2"/>
<organism evidence="1 2">
    <name type="scientific">Setaria italica</name>
    <name type="common">Foxtail millet</name>
    <name type="synonym">Panicum italicum</name>
    <dbReference type="NCBI Taxonomy" id="4555"/>
    <lineage>
        <taxon>Eukaryota</taxon>
        <taxon>Viridiplantae</taxon>
        <taxon>Streptophyta</taxon>
        <taxon>Embryophyta</taxon>
        <taxon>Tracheophyta</taxon>
        <taxon>Spermatophyta</taxon>
        <taxon>Magnoliopsida</taxon>
        <taxon>Liliopsida</taxon>
        <taxon>Poales</taxon>
        <taxon>Poaceae</taxon>
        <taxon>PACMAD clade</taxon>
        <taxon>Panicoideae</taxon>
        <taxon>Panicodae</taxon>
        <taxon>Paniceae</taxon>
        <taxon>Cenchrinae</taxon>
        <taxon>Setaria</taxon>
    </lineage>
</organism>
<name>K4A1B2_SETIT</name>
<protein>
    <submittedName>
        <fullName evidence="1">Uncharacterized protein</fullName>
    </submittedName>
</protein>